<evidence type="ECO:0000256" key="7">
    <source>
        <dbReference type="ARBA" id="ARBA00023163"/>
    </source>
</evidence>
<dbReference type="GO" id="GO:0003677">
    <property type="term" value="F:DNA binding"/>
    <property type="evidence" value="ECO:0007669"/>
    <property type="project" value="UniProtKB-KW"/>
</dbReference>
<dbReference type="GO" id="GO:0045893">
    <property type="term" value="P:positive regulation of DNA-templated transcription"/>
    <property type="evidence" value="ECO:0007669"/>
    <property type="project" value="InterPro"/>
</dbReference>
<proteinExistence type="predicted"/>
<dbReference type="EMBL" id="PIPJ01000001">
    <property type="protein sequence ID" value="RUO23218.1"/>
    <property type="molecule type" value="Genomic_DNA"/>
</dbReference>
<evidence type="ECO:0000256" key="6">
    <source>
        <dbReference type="ARBA" id="ARBA00023159"/>
    </source>
</evidence>
<evidence type="ECO:0000313" key="9">
    <source>
        <dbReference type="EMBL" id="RUO23218.1"/>
    </source>
</evidence>
<evidence type="ECO:0000256" key="4">
    <source>
        <dbReference type="ARBA" id="ARBA00023125"/>
    </source>
</evidence>
<keyword evidence="3" id="KW-0805">Transcription regulation</keyword>
<evidence type="ECO:0000256" key="8">
    <source>
        <dbReference type="ARBA" id="ARBA00025431"/>
    </source>
</evidence>
<keyword evidence="9" id="KW-0966">Cell projection</keyword>
<evidence type="ECO:0000256" key="3">
    <source>
        <dbReference type="ARBA" id="ARBA00023015"/>
    </source>
</evidence>
<evidence type="ECO:0000256" key="1">
    <source>
        <dbReference type="ARBA" id="ARBA00022490"/>
    </source>
</evidence>
<reference evidence="10" key="1">
    <citation type="journal article" date="2018" name="Front. Microbiol.">
        <title>Genome-Based Analysis Reveals the Taxonomy and Diversity of the Family Idiomarinaceae.</title>
        <authorList>
            <person name="Liu Y."/>
            <person name="Lai Q."/>
            <person name="Shao Z."/>
        </authorList>
    </citation>
    <scope>NUCLEOTIDE SEQUENCE [LARGE SCALE GENOMIC DNA]</scope>
    <source>
        <strain evidence="10">GBPy7</strain>
    </source>
</reference>
<dbReference type="AlphaFoldDB" id="A0A432W1Z7"/>
<gene>
    <name evidence="9" type="ORF">CWE08_00765</name>
</gene>
<dbReference type="SUPFAM" id="SSF63592">
    <property type="entry name" value="Flagellar transcriptional activator FlhD"/>
    <property type="match status" value="1"/>
</dbReference>
<dbReference type="Pfam" id="PF05247">
    <property type="entry name" value="FlhD"/>
    <property type="match status" value="1"/>
</dbReference>
<keyword evidence="4" id="KW-0238">DNA-binding</keyword>
<dbReference type="InterPro" id="IPR023559">
    <property type="entry name" value="Flagellar_FlhD"/>
</dbReference>
<accession>A0A432W1Z7</accession>
<dbReference type="InterPro" id="IPR036194">
    <property type="entry name" value="FlhD_sf"/>
</dbReference>
<keyword evidence="6" id="KW-0010">Activator</keyword>
<protein>
    <submittedName>
        <fullName evidence="9">Flagellar transcriptional regulator FlhD</fullName>
    </submittedName>
</protein>
<comment type="function">
    <text evidence="8">Functions in complex with FlhC as a master transcriptional regulator that regulates transcription of several flagellar and non-flagellar operons by binding to their promoter region. Activates expression of class 2 flagellar genes, including fliA, which is a flagellum-specific sigma factor that turns on the class 3 genes. Also regulates genes whose products function in a variety of physiological pathways.</text>
</comment>
<evidence type="ECO:0000256" key="5">
    <source>
        <dbReference type="ARBA" id="ARBA00023157"/>
    </source>
</evidence>
<dbReference type="Gene3D" id="1.10.4000.10">
    <property type="entry name" value="Flagellar transcriptional activator FlhD"/>
    <property type="match status" value="1"/>
</dbReference>
<organism evidence="9 10">
    <name type="scientific">Aliidiomarina iranensis</name>
    <dbReference type="NCBI Taxonomy" id="1434071"/>
    <lineage>
        <taxon>Bacteria</taxon>
        <taxon>Pseudomonadati</taxon>
        <taxon>Pseudomonadota</taxon>
        <taxon>Gammaproteobacteria</taxon>
        <taxon>Alteromonadales</taxon>
        <taxon>Idiomarinaceae</taxon>
        <taxon>Aliidiomarina</taxon>
    </lineage>
</organism>
<comment type="caution">
    <text evidence="9">The sequence shown here is derived from an EMBL/GenBank/DDBJ whole genome shotgun (WGS) entry which is preliminary data.</text>
</comment>
<name>A0A432W1Z7_9GAMM</name>
<evidence type="ECO:0000256" key="2">
    <source>
        <dbReference type="ARBA" id="ARBA00022795"/>
    </source>
</evidence>
<keyword evidence="5" id="KW-1015">Disulfide bond</keyword>
<keyword evidence="9" id="KW-0282">Flagellum</keyword>
<dbReference type="RefSeq" id="WP_126764758.1">
    <property type="nucleotide sequence ID" value="NZ_PIPJ01000001.1"/>
</dbReference>
<dbReference type="OrthoDB" id="5298036at2"/>
<keyword evidence="10" id="KW-1185">Reference proteome</keyword>
<dbReference type="GO" id="GO:0044780">
    <property type="term" value="P:bacterial-type flagellum assembly"/>
    <property type="evidence" value="ECO:0007669"/>
    <property type="project" value="InterPro"/>
</dbReference>
<keyword evidence="2" id="KW-1005">Bacterial flagellum biogenesis</keyword>
<keyword evidence="9" id="KW-0969">Cilium</keyword>
<keyword evidence="7" id="KW-0804">Transcription</keyword>
<keyword evidence="1" id="KW-0963">Cytoplasm</keyword>
<evidence type="ECO:0000313" key="10">
    <source>
        <dbReference type="Proteomes" id="UP000288395"/>
    </source>
</evidence>
<sequence>METTKTIEEFQELNLAYLLLIQKMLSEDRDSAMFRLKLSNEMADLVASMSIREITWLATQGQFALRPCADNADQLAHILRSKRETGLTHTHLAMLMASTR</sequence>
<dbReference type="Proteomes" id="UP000288395">
    <property type="component" value="Unassembled WGS sequence"/>
</dbReference>